<feature type="region of interest" description="Disordered" evidence="1">
    <location>
        <begin position="299"/>
        <end position="334"/>
    </location>
</feature>
<dbReference type="AlphaFoldDB" id="A0A835VW36"/>
<dbReference type="SUPFAM" id="SSF48452">
    <property type="entry name" value="TPR-like"/>
    <property type="match status" value="1"/>
</dbReference>
<accession>A0A835VW36</accession>
<dbReference type="Proteomes" id="UP000650467">
    <property type="component" value="Unassembled WGS sequence"/>
</dbReference>
<evidence type="ECO:0000313" key="3">
    <source>
        <dbReference type="Proteomes" id="UP000650467"/>
    </source>
</evidence>
<dbReference type="Gene3D" id="1.25.40.10">
    <property type="entry name" value="Tetratricopeptide repeat domain"/>
    <property type="match status" value="1"/>
</dbReference>
<feature type="region of interest" description="Disordered" evidence="1">
    <location>
        <begin position="827"/>
        <end position="872"/>
    </location>
</feature>
<reference evidence="2" key="1">
    <citation type="journal article" date="2020" name="bioRxiv">
        <title>Comparative genomics of Chlamydomonas.</title>
        <authorList>
            <person name="Craig R.J."/>
            <person name="Hasan A.R."/>
            <person name="Ness R.W."/>
            <person name="Keightley P.D."/>
        </authorList>
    </citation>
    <scope>NUCLEOTIDE SEQUENCE</scope>
    <source>
        <strain evidence="2">SAG 7.73</strain>
    </source>
</reference>
<comment type="caution">
    <text evidence="2">The sequence shown here is derived from an EMBL/GenBank/DDBJ whole genome shotgun (WGS) entry which is preliminary data.</text>
</comment>
<dbReference type="SMART" id="SM00028">
    <property type="entry name" value="TPR"/>
    <property type="match status" value="4"/>
</dbReference>
<dbReference type="InterPro" id="IPR011990">
    <property type="entry name" value="TPR-like_helical_dom_sf"/>
</dbReference>
<feature type="region of interest" description="Disordered" evidence="1">
    <location>
        <begin position="77"/>
        <end position="97"/>
    </location>
</feature>
<dbReference type="InterPro" id="IPR019734">
    <property type="entry name" value="TPR_rpt"/>
</dbReference>
<feature type="compositionally biased region" description="Pro residues" evidence="1">
    <location>
        <begin position="442"/>
        <end position="451"/>
    </location>
</feature>
<dbReference type="EMBL" id="JAEHOC010000037">
    <property type="protein sequence ID" value="KAG2427993.1"/>
    <property type="molecule type" value="Genomic_DNA"/>
</dbReference>
<dbReference type="PANTHER" id="PTHR13491">
    <property type="entry name" value="ZCCHC10 PROTEIN"/>
    <property type="match status" value="1"/>
</dbReference>
<name>A0A835VW36_CHLIN</name>
<feature type="region of interest" description="Disordered" evidence="1">
    <location>
        <begin position="571"/>
        <end position="592"/>
    </location>
</feature>
<proteinExistence type="predicted"/>
<feature type="compositionally biased region" description="Low complexity" evidence="1">
    <location>
        <begin position="452"/>
        <end position="463"/>
    </location>
</feature>
<gene>
    <name evidence="2" type="ORF">HXX76_011979</name>
</gene>
<dbReference type="InterPro" id="IPR039715">
    <property type="entry name" value="ZCCHC10"/>
</dbReference>
<feature type="compositionally biased region" description="Gly residues" evidence="1">
    <location>
        <begin position="173"/>
        <end position="183"/>
    </location>
</feature>
<feature type="compositionally biased region" description="Pro residues" evidence="1">
    <location>
        <begin position="571"/>
        <end position="587"/>
    </location>
</feature>
<dbReference type="PANTHER" id="PTHR13491:SF0">
    <property type="entry name" value="ZINC FINGER CCHC DOMAIN-CONTAINING PROTEIN 10"/>
    <property type="match status" value="1"/>
</dbReference>
<feature type="compositionally biased region" description="Low complexity" evidence="1">
    <location>
        <begin position="319"/>
        <end position="328"/>
    </location>
</feature>
<keyword evidence="3" id="KW-1185">Reference proteome</keyword>
<organism evidence="2 3">
    <name type="scientific">Chlamydomonas incerta</name>
    <dbReference type="NCBI Taxonomy" id="51695"/>
    <lineage>
        <taxon>Eukaryota</taxon>
        <taxon>Viridiplantae</taxon>
        <taxon>Chlorophyta</taxon>
        <taxon>core chlorophytes</taxon>
        <taxon>Chlorophyceae</taxon>
        <taxon>CS clade</taxon>
        <taxon>Chlamydomonadales</taxon>
        <taxon>Chlamydomonadaceae</taxon>
        <taxon>Chlamydomonas</taxon>
    </lineage>
</organism>
<feature type="region of interest" description="Disordered" evidence="1">
    <location>
        <begin position="168"/>
        <end position="192"/>
    </location>
</feature>
<protein>
    <submittedName>
        <fullName evidence="2">Uncharacterized protein</fullName>
    </submittedName>
</protein>
<evidence type="ECO:0000256" key="1">
    <source>
        <dbReference type="SAM" id="MobiDB-lite"/>
    </source>
</evidence>
<dbReference type="OrthoDB" id="435413at2759"/>
<feature type="region of interest" description="Disordered" evidence="1">
    <location>
        <begin position="440"/>
        <end position="463"/>
    </location>
</feature>
<evidence type="ECO:0000313" key="2">
    <source>
        <dbReference type="EMBL" id="KAG2427993.1"/>
    </source>
</evidence>
<sequence>MEAAAASTSQKEALLPLVHAFWQRAAEAAAQKNYRSASDILEQALLLAPGPASVAASAAASSASCASTSSRAVAGAASGYGGSDGSSSSSSSGGGSGAYTETLQRLARVWLAAGNPGRAVRWALRAAEAAPGDAGVLELCGDCLREGGRPREAAMHYQSALEVLEEAQELAPRGGGGAAGGSGQEQDDLPPSDTQLRVRLSLAACLFDIPGSASPPYTNQDLAASLVMAALEADPGCTAALQLYGRIAAARGLADDALRVALRLAVAAPQQAAAKRLLAECLPDEAACEHLYSELNVPPVPEEDEEEQGDGGGVGQGAAGSSKPSSSSTGGGGGSSSVSAAAALGFVATAIKDHGKVDSCIALLRRAAALQPACASYALNHVHALELRQGLQPALAAAAAFCRRAAGPAAQLAGVPLKALVPLLTGLPPLNRAADLDWYLASPPPPPPPPAADAATAGSDGAGAAPAAPAPVPASAAAAAVTAGLAAATAVAAAAAPAKSVCYSPDQLDALALLFTAAKLLYVGGALGAAAALVAAVEPLRRASSVELHTTLIRNEAAYFGCVLQLLAAPHTPPQPPQPPQPQPPAPAAGAGAAACAGAGEAVADGVAAAPAAAAAAGASAGARPLYLCGDSHCLSAAWRHVTLRGEQRLLRPLLVTGCKVWHLRPESEFYPKTQFESAMRLLPPGAQVLLVLGEIDCREGLLLAVQKGKYDTVADGIAATVRIYIDLVKRLLRGDFHTGSSSSNSSGVSVGSSSSGAGSSSSGAPVEVFVHPVPPVLNETRALVCAFAAALREGLAAAVAAEPQALAGRVHYLDFFDELLLQPGSSADDAAGSSSSGAGSSSASTSSSITRQQPKPESEPEAAQAQAQLAAAGPRLRPDLAFDGTHLSPAYVELMDAALARLAA</sequence>